<evidence type="ECO:0000256" key="1">
    <source>
        <dbReference type="ARBA" id="ARBA00022801"/>
    </source>
</evidence>
<dbReference type="Gene3D" id="3.40.50.850">
    <property type="entry name" value="Isochorismatase-like"/>
    <property type="match status" value="1"/>
</dbReference>
<dbReference type="SUPFAM" id="SSF52499">
    <property type="entry name" value="Isochorismatase-like hydrolases"/>
    <property type="match status" value="1"/>
</dbReference>
<dbReference type="InterPro" id="IPR000868">
    <property type="entry name" value="Isochorismatase-like_dom"/>
</dbReference>
<dbReference type="CDD" id="cd00431">
    <property type="entry name" value="cysteine_hydrolases"/>
    <property type="match status" value="1"/>
</dbReference>
<sequence length="135" mass="15325">DGPNLYHHRHATFVSDVVEGSWESQTVDELAPQVGDIVIHKSRSGAMYHTALDDLLRTRRIRSLIITGTLTEGCVLHTAVDATQRGYYPVIVRDCVSSYEAKSHELALAWMETRFSMFNSDKVLVTWRKMKLSTM</sequence>
<accession>A0A0F9C9C8</accession>
<dbReference type="PANTHER" id="PTHR43540">
    <property type="entry name" value="PEROXYUREIDOACRYLATE/UREIDOACRYLATE AMIDOHYDROLASE-RELATED"/>
    <property type="match status" value="1"/>
</dbReference>
<feature type="domain" description="Isochorismatase-like" evidence="2">
    <location>
        <begin position="12"/>
        <end position="116"/>
    </location>
</feature>
<dbReference type="PANTHER" id="PTHR43540:SF6">
    <property type="entry name" value="ISOCHORISMATASE-LIKE DOMAIN-CONTAINING PROTEIN"/>
    <property type="match status" value="1"/>
</dbReference>
<dbReference type="AlphaFoldDB" id="A0A0F9C9C8"/>
<dbReference type="EMBL" id="LAZR01034193">
    <property type="protein sequence ID" value="KKL45998.1"/>
    <property type="molecule type" value="Genomic_DNA"/>
</dbReference>
<dbReference type="InterPro" id="IPR050272">
    <property type="entry name" value="Isochorismatase-like_hydrls"/>
</dbReference>
<reference evidence="3" key="1">
    <citation type="journal article" date="2015" name="Nature">
        <title>Complex archaea that bridge the gap between prokaryotes and eukaryotes.</title>
        <authorList>
            <person name="Spang A."/>
            <person name="Saw J.H."/>
            <person name="Jorgensen S.L."/>
            <person name="Zaremba-Niedzwiedzka K."/>
            <person name="Martijn J."/>
            <person name="Lind A.E."/>
            <person name="van Eijk R."/>
            <person name="Schleper C."/>
            <person name="Guy L."/>
            <person name="Ettema T.J."/>
        </authorList>
    </citation>
    <scope>NUCLEOTIDE SEQUENCE</scope>
</reference>
<dbReference type="InterPro" id="IPR036380">
    <property type="entry name" value="Isochorismatase-like_sf"/>
</dbReference>
<comment type="caution">
    <text evidence="3">The sequence shown here is derived from an EMBL/GenBank/DDBJ whole genome shotgun (WGS) entry which is preliminary data.</text>
</comment>
<keyword evidence="1" id="KW-0378">Hydrolase</keyword>
<dbReference type="Pfam" id="PF00857">
    <property type="entry name" value="Isochorismatase"/>
    <property type="match status" value="1"/>
</dbReference>
<evidence type="ECO:0000313" key="3">
    <source>
        <dbReference type="EMBL" id="KKL45998.1"/>
    </source>
</evidence>
<protein>
    <recommendedName>
        <fullName evidence="2">Isochorismatase-like domain-containing protein</fullName>
    </recommendedName>
</protein>
<name>A0A0F9C9C8_9ZZZZ</name>
<feature type="non-terminal residue" evidence="3">
    <location>
        <position position="1"/>
    </location>
</feature>
<proteinExistence type="predicted"/>
<organism evidence="3">
    <name type="scientific">marine sediment metagenome</name>
    <dbReference type="NCBI Taxonomy" id="412755"/>
    <lineage>
        <taxon>unclassified sequences</taxon>
        <taxon>metagenomes</taxon>
        <taxon>ecological metagenomes</taxon>
    </lineage>
</organism>
<gene>
    <name evidence="3" type="ORF">LCGC14_2350040</name>
</gene>
<evidence type="ECO:0000259" key="2">
    <source>
        <dbReference type="Pfam" id="PF00857"/>
    </source>
</evidence>
<dbReference type="GO" id="GO:0016787">
    <property type="term" value="F:hydrolase activity"/>
    <property type="evidence" value="ECO:0007669"/>
    <property type="project" value="UniProtKB-KW"/>
</dbReference>